<dbReference type="SUPFAM" id="SSF56399">
    <property type="entry name" value="ADP-ribosylation"/>
    <property type="match status" value="1"/>
</dbReference>
<keyword evidence="4 17" id="KW-0812">Transmembrane</keyword>
<evidence type="ECO:0000256" key="13">
    <source>
        <dbReference type="ARBA" id="ARBA00056446"/>
    </source>
</evidence>
<dbReference type="Gene3D" id="3.90.228.10">
    <property type="match status" value="1"/>
</dbReference>
<keyword evidence="5" id="KW-0548">Nucleotidyltransferase</keyword>
<sequence>MTSLRLGEEGNANATSDALTYDSAGEQDHSDARYPGSRASERTIKVVLGKARLEGDLIWSFFVSAAKSYRFSSILHPFPPMFNEDGTTEKLVFPLRETISGMPEFSSSPEFENEIPADCHKLLSWVFQKPKFQFHLQKNKECFKKVRQLTGQVMDAPEPTFIFEVVYDSQEERKFEARRGSRKSLFAYHGSRFDNFYSILHNGLNGHLNKVAAFGEGTYLSSELSVSLLYSQAGEAWSKSCLGAKLACVAVCEMIDEPSVKCQIKEGSTPVQKRRAQASSTTDAVPEKYYVVQNNDAVRVKYLLVYKDHGSAAVTPGKSTPYSWIQQNKFPFLMLAYFVVLIAIGLANSRHTTKAFTKLCNMFKFS</sequence>
<dbReference type="GO" id="GO:0003950">
    <property type="term" value="F:NAD+ poly-ADP-ribosyltransferase activity"/>
    <property type="evidence" value="ECO:0007669"/>
    <property type="project" value="UniProtKB-UniRule"/>
</dbReference>
<comment type="caution">
    <text evidence="19">The sequence shown here is derived from an EMBL/GenBank/DDBJ whole genome shotgun (WGS) entry which is preliminary data.</text>
</comment>
<dbReference type="PANTHER" id="PTHR21328">
    <property type="entry name" value="POLY ADP-RIBOSE POLYMERASE FAMILY, MEMBER PARP"/>
    <property type="match status" value="1"/>
</dbReference>
<keyword evidence="8 17" id="KW-1133">Transmembrane helix</keyword>
<dbReference type="EC" id="2.4.2.-" evidence="15"/>
<evidence type="ECO:0000256" key="1">
    <source>
        <dbReference type="ARBA" id="ARBA00004163"/>
    </source>
</evidence>
<feature type="region of interest" description="Disordered" evidence="16">
    <location>
        <begin position="1"/>
        <end position="37"/>
    </location>
</feature>
<dbReference type="OrthoDB" id="19501at2759"/>
<dbReference type="Proteomes" id="UP000271974">
    <property type="component" value="Unassembled WGS sequence"/>
</dbReference>
<evidence type="ECO:0000256" key="16">
    <source>
        <dbReference type="SAM" id="MobiDB-lite"/>
    </source>
</evidence>
<keyword evidence="11" id="KW-0834">Unfolded protein response</keyword>
<dbReference type="FunFam" id="3.90.228.10:FF:000005">
    <property type="entry name" value="Poly [ADP-ribose] polymerase"/>
    <property type="match status" value="1"/>
</dbReference>
<keyword evidence="9 15" id="KW-0520">NAD</keyword>
<dbReference type="EMBL" id="RQTK01000659">
    <property type="protein sequence ID" value="RUS76477.1"/>
    <property type="molecule type" value="Genomic_DNA"/>
</dbReference>
<keyword evidence="7" id="KW-0256">Endoplasmic reticulum</keyword>
<comment type="function">
    <text evidence="13">Intracellular mono-ADP-ribosyltransferase that plays a role in different processes, such as protein translation and unfolded protein response (UPR), through the mono-ADP-ribosylation of proteins involved in those processes. Acts as an inhibitor of protein translation by catalyzing mono-ADP-ribosylation of ribosomal subunits, such as RPL14 and RPS6, thereby inhibiting polysome assembly and mRNA loading. Mono-ADP-ribosylation of ribosomal subunits is promoted by NMNAT2. Involved in the unfolded protein response (UPR) by ADP-ribosylating and activating EIF2AK3 and ERN1, two important UPR effectors. May also mediate mono-ADP-ribosylation of karyopherin KPNB1 a nuclear import factor. May not modify proteins on arginine or cysteine residues compared to other mono-ADP-ribosyltransferases.</text>
</comment>
<evidence type="ECO:0000256" key="14">
    <source>
        <dbReference type="ARBA" id="ARBA00062100"/>
    </source>
</evidence>
<evidence type="ECO:0000256" key="17">
    <source>
        <dbReference type="SAM" id="Phobius"/>
    </source>
</evidence>
<evidence type="ECO:0000256" key="2">
    <source>
        <dbReference type="ARBA" id="ARBA00022676"/>
    </source>
</evidence>
<keyword evidence="20" id="KW-1185">Reference proteome</keyword>
<dbReference type="GO" id="GO:0006986">
    <property type="term" value="P:response to unfolded protein"/>
    <property type="evidence" value="ECO:0007669"/>
    <property type="project" value="UniProtKB-KW"/>
</dbReference>
<dbReference type="Pfam" id="PF00644">
    <property type="entry name" value="PARP"/>
    <property type="match status" value="1"/>
</dbReference>
<organism evidence="19 20">
    <name type="scientific">Elysia chlorotica</name>
    <name type="common">Eastern emerald elysia</name>
    <name type="synonym">Sea slug</name>
    <dbReference type="NCBI Taxonomy" id="188477"/>
    <lineage>
        <taxon>Eukaryota</taxon>
        <taxon>Metazoa</taxon>
        <taxon>Spiralia</taxon>
        <taxon>Lophotrochozoa</taxon>
        <taxon>Mollusca</taxon>
        <taxon>Gastropoda</taxon>
        <taxon>Heterobranchia</taxon>
        <taxon>Euthyneura</taxon>
        <taxon>Panpulmonata</taxon>
        <taxon>Sacoglossa</taxon>
        <taxon>Placobranchoidea</taxon>
        <taxon>Plakobranchidae</taxon>
        <taxon>Elysia</taxon>
    </lineage>
</organism>
<evidence type="ECO:0000256" key="11">
    <source>
        <dbReference type="ARBA" id="ARBA00023230"/>
    </source>
</evidence>
<evidence type="ECO:0000313" key="20">
    <source>
        <dbReference type="Proteomes" id="UP000271974"/>
    </source>
</evidence>
<dbReference type="GO" id="GO:0016779">
    <property type="term" value="F:nucleotidyltransferase activity"/>
    <property type="evidence" value="ECO:0007669"/>
    <property type="project" value="UniProtKB-KW"/>
</dbReference>
<proteinExistence type="inferred from homology"/>
<keyword evidence="6" id="KW-0013">ADP-ribosylation</keyword>
<evidence type="ECO:0000256" key="8">
    <source>
        <dbReference type="ARBA" id="ARBA00022989"/>
    </source>
</evidence>
<evidence type="ECO:0000256" key="4">
    <source>
        <dbReference type="ARBA" id="ARBA00022692"/>
    </source>
</evidence>
<dbReference type="AlphaFoldDB" id="A0A433T4J7"/>
<accession>A0A433T4J7</accession>
<dbReference type="InterPro" id="IPR012317">
    <property type="entry name" value="Poly(ADP-ribose)pol_cat_dom"/>
</dbReference>
<protein>
    <recommendedName>
        <fullName evidence="15">Poly [ADP-ribose] polymerase</fullName>
        <shortName evidence="15">PARP</shortName>
        <ecNumber evidence="15">2.4.2.-</ecNumber>
    </recommendedName>
</protein>
<evidence type="ECO:0000313" key="19">
    <source>
        <dbReference type="EMBL" id="RUS76477.1"/>
    </source>
</evidence>
<evidence type="ECO:0000256" key="5">
    <source>
        <dbReference type="ARBA" id="ARBA00022695"/>
    </source>
</evidence>
<evidence type="ECO:0000256" key="15">
    <source>
        <dbReference type="RuleBase" id="RU362114"/>
    </source>
</evidence>
<evidence type="ECO:0000256" key="10">
    <source>
        <dbReference type="ARBA" id="ARBA00023136"/>
    </source>
</evidence>
<evidence type="ECO:0000256" key="7">
    <source>
        <dbReference type="ARBA" id="ARBA00022824"/>
    </source>
</evidence>
<name>A0A433T4J7_ELYCH</name>
<feature type="domain" description="PARP catalytic" evidence="18">
    <location>
        <begin position="121"/>
        <end position="315"/>
    </location>
</feature>
<feature type="transmembrane region" description="Helical" evidence="17">
    <location>
        <begin position="330"/>
        <end position="348"/>
    </location>
</feature>
<gene>
    <name evidence="19" type="ORF">EGW08_015761</name>
</gene>
<comment type="similarity">
    <text evidence="12">Belongs to the ARTD/PARP family.</text>
</comment>
<evidence type="ECO:0000256" key="9">
    <source>
        <dbReference type="ARBA" id="ARBA00023027"/>
    </source>
</evidence>
<dbReference type="GO" id="GO:0005789">
    <property type="term" value="C:endoplasmic reticulum membrane"/>
    <property type="evidence" value="ECO:0007669"/>
    <property type="project" value="UniProtKB-SubCell"/>
</dbReference>
<dbReference type="InterPro" id="IPR051838">
    <property type="entry name" value="ARTD_PARP"/>
</dbReference>
<comment type="subcellular location">
    <subcellularLocation>
        <location evidence="1">Endoplasmic reticulum membrane</location>
        <topology evidence="1">Single-pass type IV membrane protein</topology>
    </subcellularLocation>
</comment>
<dbReference type="InterPro" id="IPR041400">
    <property type="entry name" value="PARP16_N"/>
</dbReference>
<keyword evidence="10 17" id="KW-0472">Membrane</keyword>
<dbReference type="PROSITE" id="PS51059">
    <property type="entry name" value="PARP_CATALYTIC"/>
    <property type="match status" value="1"/>
</dbReference>
<comment type="subunit">
    <text evidence="14">Interacts with KPNB1.</text>
</comment>
<evidence type="ECO:0000256" key="6">
    <source>
        <dbReference type="ARBA" id="ARBA00022765"/>
    </source>
</evidence>
<reference evidence="19 20" key="1">
    <citation type="submission" date="2019-01" db="EMBL/GenBank/DDBJ databases">
        <title>A draft genome assembly of the solar-powered sea slug Elysia chlorotica.</title>
        <authorList>
            <person name="Cai H."/>
            <person name="Li Q."/>
            <person name="Fang X."/>
            <person name="Li J."/>
            <person name="Curtis N.E."/>
            <person name="Altenburger A."/>
            <person name="Shibata T."/>
            <person name="Feng M."/>
            <person name="Maeda T."/>
            <person name="Schwartz J.A."/>
            <person name="Shigenobu S."/>
            <person name="Lundholm N."/>
            <person name="Nishiyama T."/>
            <person name="Yang H."/>
            <person name="Hasebe M."/>
            <person name="Li S."/>
            <person name="Pierce S.K."/>
            <person name="Wang J."/>
        </authorList>
    </citation>
    <scope>NUCLEOTIDE SEQUENCE [LARGE SCALE GENOMIC DNA]</scope>
    <source>
        <strain evidence="19">EC2010</strain>
        <tissue evidence="19">Whole organism of an adult</tissue>
    </source>
</reference>
<keyword evidence="2 15" id="KW-0328">Glycosyltransferase</keyword>
<evidence type="ECO:0000256" key="12">
    <source>
        <dbReference type="ARBA" id="ARBA00024347"/>
    </source>
</evidence>
<keyword evidence="3 15" id="KW-0808">Transferase</keyword>
<dbReference type="STRING" id="188477.A0A433T4J7"/>
<dbReference type="Pfam" id="PF18084">
    <property type="entry name" value="ARTD15_N"/>
    <property type="match status" value="1"/>
</dbReference>
<evidence type="ECO:0000256" key="3">
    <source>
        <dbReference type="ARBA" id="ARBA00022679"/>
    </source>
</evidence>
<evidence type="ECO:0000259" key="18">
    <source>
        <dbReference type="PROSITE" id="PS51059"/>
    </source>
</evidence>